<dbReference type="Pfam" id="PF01551">
    <property type="entry name" value="Peptidase_M23"/>
    <property type="match status" value="1"/>
</dbReference>
<dbReference type="PANTHER" id="PTHR21666">
    <property type="entry name" value="PEPTIDASE-RELATED"/>
    <property type="match status" value="1"/>
</dbReference>
<feature type="compositionally biased region" description="Basic and acidic residues" evidence="1">
    <location>
        <begin position="7"/>
        <end position="20"/>
    </location>
</feature>
<evidence type="ECO:0000313" key="4">
    <source>
        <dbReference type="EMBL" id="TFC97425.1"/>
    </source>
</evidence>
<keyword evidence="5" id="KW-1185">Reference proteome</keyword>
<organism evidence="4 5">
    <name type="scientific">Cryobacterium breve</name>
    <dbReference type="NCBI Taxonomy" id="1259258"/>
    <lineage>
        <taxon>Bacteria</taxon>
        <taxon>Bacillati</taxon>
        <taxon>Actinomycetota</taxon>
        <taxon>Actinomycetes</taxon>
        <taxon>Micrococcales</taxon>
        <taxon>Microbacteriaceae</taxon>
        <taxon>Cryobacterium</taxon>
    </lineage>
</organism>
<dbReference type="InterPro" id="IPR016047">
    <property type="entry name" value="M23ase_b-sheet_dom"/>
</dbReference>
<evidence type="ECO:0000259" key="3">
    <source>
        <dbReference type="Pfam" id="PF01551"/>
    </source>
</evidence>
<keyword evidence="2" id="KW-1133">Transmembrane helix</keyword>
<accession>A0ABY2IY65</accession>
<name>A0ABY2IY65_9MICO</name>
<sequence length="279" mass="29685">MNTPPDTSRRLLRAAEEHRRQQQRRRPTLKSHLRQSDRPAPPPIRQRLLGVGAMAFVALFAVSVSLPALAVNPGSATATRQSQPVSDAPQDLPVNEVEAVTILRDGFTVGRVPKPSLPGAYTQTAGTYVNDVTSPVQWPFTVGVPITTDFGPRVPPCDGCSSFHKGLDMNPGVNTPIQAIADGIVKGVSATDDSGLGVYAVIEHLIDGRLVSSLYAHMSEGTLALEVGQPVLVGQLVGNVGSTGQSTGPHLHFEILLGGSQPTDPFTWLTERVRPNDAD</sequence>
<feature type="compositionally biased region" description="Basic residues" evidence="1">
    <location>
        <begin position="21"/>
        <end position="33"/>
    </location>
</feature>
<protein>
    <submittedName>
        <fullName evidence="4">M23 family metallopeptidase</fullName>
    </submittedName>
</protein>
<dbReference type="PANTHER" id="PTHR21666:SF270">
    <property type="entry name" value="MUREIN HYDROLASE ACTIVATOR ENVC"/>
    <property type="match status" value="1"/>
</dbReference>
<keyword evidence="2" id="KW-0472">Membrane</keyword>
<dbReference type="SUPFAM" id="SSF51261">
    <property type="entry name" value="Duplicated hybrid motif"/>
    <property type="match status" value="1"/>
</dbReference>
<reference evidence="4 5" key="1">
    <citation type="submission" date="2019-03" db="EMBL/GenBank/DDBJ databases">
        <title>Genomics of glacier-inhabiting Cryobacterium strains.</title>
        <authorList>
            <person name="Liu Q."/>
            <person name="Xin Y.-H."/>
        </authorList>
    </citation>
    <scope>NUCLEOTIDE SEQUENCE [LARGE SCALE GENOMIC DNA]</scope>
    <source>
        <strain evidence="4 5">TMT4-23</strain>
    </source>
</reference>
<evidence type="ECO:0000256" key="1">
    <source>
        <dbReference type="SAM" id="MobiDB-lite"/>
    </source>
</evidence>
<proteinExistence type="predicted"/>
<dbReference type="EMBL" id="SOGJ01000023">
    <property type="protein sequence ID" value="TFC97425.1"/>
    <property type="molecule type" value="Genomic_DNA"/>
</dbReference>
<evidence type="ECO:0000256" key="2">
    <source>
        <dbReference type="SAM" id="Phobius"/>
    </source>
</evidence>
<evidence type="ECO:0000313" key="5">
    <source>
        <dbReference type="Proteomes" id="UP000298355"/>
    </source>
</evidence>
<gene>
    <name evidence="4" type="ORF">E3O65_11615</name>
</gene>
<dbReference type="Gene3D" id="2.70.70.10">
    <property type="entry name" value="Glucose Permease (Domain IIA)"/>
    <property type="match status" value="1"/>
</dbReference>
<dbReference type="InterPro" id="IPR050570">
    <property type="entry name" value="Cell_wall_metabolism_enzyme"/>
</dbReference>
<feature type="transmembrane region" description="Helical" evidence="2">
    <location>
        <begin position="48"/>
        <end position="70"/>
    </location>
</feature>
<keyword evidence="2" id="KW-0812">Transmembrane</keyword>
<dbReference type="CDD" id="cd12797">
    <property type="entry name" value="M23_peptidase"/>
    <property type="match status" value="1"/>
</dbReference>
<feature type="domain" description="M23ase beta-sheet core" evidence="3">
    <location>
        <begin position="163"/>
        <end position="265"/>
    </location>
</feature>
<dbReference type="Proteomes" id="UP000298355">
    <property type="component" value="Unassembled WGS sequence"/>
</dbReference>
<feature type="region of interest" description="Disordered" evidence="1">
    <location>
        <begin position="1"/>
        <end position="44"/>
    </location>
</feature>
<dbReference type="InterPro" id="IPR011055">
    <property type="entry name" value="Dup_hybrid_motif"/>
</dbReference>
<comment type="caution">
    <text evidence="4">The sequence shown here is derived from an EMBL/GenBank/DDBJ whole genome shotgun (WGS) entry which is preliminary data.</text>
</comment>